<gene>
    <name evidence="2" type="primary">Necator_chrIII.g10313</name>
    <name evidence="2" type="ORF">RB195_009548</name>
</gene>
<dbReference type="Proteomes" id="UP001303046">
    <property type="component" value="Unassembled WGS sequence"/>
</dbReference>
<protein>
    <submittedName>
        <fullName evidence="2">Uncharacterized protein</fullName>
    </submittedName>
</protein>
<organism evidence="2 3">
    <name type="scientific">Necator americanus</name>
    <name type="common">Human hookworm</name>
    <dbReference type="NCBI Taxonomy" id="51031"/>
    <lineage>
        <taxon>Eukaryota</taxon>
        <taxon>Metazoa</taxon>
        <taxon>Ecdysozoa</taxon>
        <taxon>Nematoda</taxon>
        <taxon>Chromadorea</taxon>
        <taxon>Rhabditida</taxon>
        <taxon>Rhabditina</taxon>
        <taxon>Rhabditomorpha</taxon>
        <taxon>Strongyloidea</taxon>
        <taxon>Ancylostomatidae</taxon>
        <taxon>Bunostominae</taxon>
        <taxon>Necator</taxon>
    </lineage>
</organism>
<accession>A0ABR1CX65</accession>
<evidence type="ECO:0000313" key="2">
    <source>
        <dbReference type="EMBL" id="KAK6741746.1"/>
    </source>
</evidence>
<proteinExistence type="predicted"/>
<feature type="region of interest" description="Disordered" evidence="1">
    <location>
        <begin position="61"/>
        <end position="95"/>
    </location>
</feature>
<dbReference type="EMBL" id="JAVFWL010000003">
    <property type="protein sequence ID" value="KAK6741746.1"/>
    <property type="molecule type" value="Genomic_DNA"/>
</dbReference>
<evidence type="ECO:0000313" key="3">
    <source>
        <dbReference type="Proteomes" id="UP001303046"/>
    </source>
</evidence>
<evidence type="ECO:0000256" key="1">
    <source>
        <dbReference type="SAM" id="MobiDB-lite"/>
    </source>
</evidence>
<name>A0ABR1CX65_NECAM</name>
<reference evidence="2 3" key="1">
    <citation type="submission" date="2023-08" db="EMBL/GenBank/DDBJ databases">
        <title>A Necator americanus chromosomal reference genome.</title>
        <authorList>
            <person name="Ilik V."/>
            <person name="Petrzelkova K.J."/>
            <person name="Pardy F."/>
            <person name="Fuh T."/>
            <person name="Niatou-Singa F.S."/>
            <person name="Gouil Q."/>
            <person name="Baker L."/>
            <person name="Ritchie M.E."/>
            <person name="Jex A.R."/>
            <person name="Gazzola D."/>
            <person name="Li H."/>
            <person name="Toshio Fujiwara R."/>
            <person name="Zhan B."/>
            <person name="Aroian R.V."/>
            <person name="Pafco B."/>
            <person name="Schwarz E.M."/>
        </authorList>
    </citation>
    <scope>NUCLEOTIDE SEQUENCE [LARGE SCALE GENOMIC DNA]</scope>
    <source>
        <strain evidence="2 3">Aroian</strain>
        <tissue evidence="2">Whole animal</tissue>
    </source>
</reference>
<keyword evidence="3" id="KW-1185">Reference proteome</keyword>
<sequence length="95" mass="10321">MLFTFSKLLYEVVHSGAVKRSIALSGLRGCSTFTCRTVAQLRITQKVFISQTTPSTPITTKIVKKKRSDESDNAGTLAVNKQRSTPAFAAAQADQ</sequence>
<comment type="caution">
    <text evidence="2">The sequence shown here is derived from an EMBL/GenBank/DDBJ whole genome shotgun (WGS) entry which is preliminary data.</text>
</comment>